<protein>
    <recommendedName>
        <fullName evidence="5">DEAD-box RNA helicase Q domain-containing protein</fullName>
    </recommendedName>
</protein>
<comment type="caution">
    <text evidence="6">The sequence shown here is derived from an EMBL/GenBank/DDBJ whole genome shotgun (WGS) entry which is preliminary data.</text>
</comment>
<organism evidence="6 7">
    <name type="scientific">Actinidia rufa</name>
    <dbReference type="NCBI Taxonomy" id="165716"/>
    <lineage>
        <taxon>Eukaryota</taxon>
        <taxon>Viridiplantae</taxon>
        <taxon>Streptophyta</taxon>
        <taxon>Embryophyta</taxon>
        <taxon>Tracheophyta</taxon>
        <taxon>Spermatophyta</taxon>
        <taxon>Magnoliopsida</taxon>
        <taxon>eudicotyledons</taxon>
        <taxon>Gunneridae</taxon>
        <taxon>Pentapetalae</taxon>
        <taxon>asterids</taxon>
        <taxon>Ericales</taxon>
        <taxon>Actinidiaceae</taxon>
        <taxon>Actinidia</taxon>
    </lineage>
</organism>
<evidence type="ECO:0000256" key="4">
    <source>
        <dbReference type="SAM" id="MobiDB-lite"/>
    </source>
</evidence>
<keyword evidence="7" id="KW-1185">Reference proteome</keyword>
<keyword evidence="2" id="KW-0067">ATP-binding</keyword>
<feature type="short sequence motif" description="Q motif" evidence="3">
    <location>
        <begin position="113"/>
        <end position="141"/>
    </location>
</feature>
<keyword evidence="1" id="KW-0547">Nucleotide-binding</keyword>
<feature type="compositionally biased region" description="Acidic residues" evidence="4">
    <location>
        <begin position="94"/>
        <end position="112"/>
    </location>
</feature>
<dbReference type="OrthoDB" id="1748271at2759"/>
<evidence type="ECO:0000256" key="3">
    <source>
        <dbReference type="PROSITE-ProRule" id="PRU00552"/>
    </source>
</evidence>
<dbReference type="PROSITE" id="PS51195">
    <property type="entry name" value="Q_MOTIF"/>
    <property type="match status" value="1"/>
</dbReference>
<accession>A0A7J0F6W6</accession>
<dbReference type="Proteomes" id="UP000585474">
    <property type="component" value="Unassembled WGS sequence"/>
</dbReference>
<dbReference type="AlphaFoldDB" id="A0A7J0F6W6"/>
<dbReference type="GO" id="GO:0003724">
    <property type="term" value="F:RNA helicase activity"/>
    <property type="evidence" value="ECO:0007669"/>
    <property type="project" value="InterPro"/>
</dbReference>
<evidence type="ECO:0000313" key="7">
    <source>
        <dbReference type="Proteomes" id="UP000585474"/>
    </source>
</evidence>
<evidence type="ECO:0000256" key="1">
    <source>
        <dbReference type="ARBA" id="ARBA00022741"/>
    </source>
</evidence>
<dbReference type="EMBL" id="BJWL01000009">
    <property type="protein sequence ID" value="GFY94353.1"/>
    <property type="molecule type" value="Genomic_DNA"/>
</dbReference>
<feature type="domain" description="DEAD-box RNA helicase Q" evidence="5">
    <location>
        <begin position="113"/>
        <end position="141"/>
    </location>
</feature>
<sequence length="168" mass="18595">MFLFNHRRLLHLQNPFTKPLPKSHRYAAALPHVSRREAPLQRSEASAHLRHKPPGGGVSFVPSAIATPISSLLSEEAFKRLDRFDKESLNVSDADYDSEDEATSSGADSEDELAISELGLPQRLVESLESRGITQLFPIQITRTRITKLCVGIVGWKLGVGKDCHPCI</sequence>
<name>A0A7J0F6W6_9ERIC</name>
<feature type="region of interest" description="Disordered" evidence="4">
    <location>
        <begin position="35"/>
        <end position="60"/>
    </location>
</feature>
<dbReference type="InterPro" id="IPR014014">
    <property type="entry name" value="RNA_helicase_DEAD_Q_motif"/>
</dbReference>
<evidence type="ECO:0000256" key="2">
    <source>
        <dbReference type="ARBA" id="ARBA00022840"/>
    </source>
</evidence>
<feature type="region of interest" description="Disordered" evidence="4">
    <location>
        <begin position="92"/>
        <end position="112"/>
    </location>
</feature>
<gene>
    <name evidence="6" type="ORF">Acr_09g0007990</name>
</gene>
<evidence type="ECO:0000259" key="5">
    <source>
        <dbReference type="PROSITE" id="PS51195"/>
    </source>
</evidence>
<evidence type="ECO:0000313" key="6">
    <source>
        <dbReference type="EMBL" id="GFY94353.1"/>
    </source>
</evidence>
<proteinExistence type="predicted"/>
<reference evidence="6 7" key="1">
    <citation type="submission" date="2019-07" db="EMBL/GenBank/DDBJ databases">
        <title>De Novo Assembly of kiwifruit Actinidia rufa.</title>
        <authorList>
            <person name="Sugita-Konishi S."/>
            <person name="Sato K."/>
            <person name="Mori E."/>
            <person name="Abe Y."/>
            <person name="Kisaki G."/>
            <person name="Hamano K."/>
            <person name="Suezawa K."/>
            <person name="Otani M."/>
            <person name="Fukuda T."/>
            <person name="Manabe T."/>
            <person name="Gomi K."/>
            <person name="Tabuchi M."/>
            <person name="Akimitsu K."/>
            <person name="Kataoka I."/>
        </authorList>
    </citation>
    <scope>NUCLEOTIDE SEQUENCE [LARGE SCALE GENOMIC DNA]</scope>
    <source>
        <strain evidence="7">cv. Fuchu</strain>
    </source>
</reference>
<dbReference type="GO" id="GO:0005524">
    <property type="term" value="F:ATP binding"/>
    <property type="evidence" value="ECO:0007669"/>
    <property type="project" value="UniProtKB-KW"/>
</dbReference>